<dbReference type="EMBL" id="CALSDN010000005">
    <property type="protein sequence ID" value="CAH6721329.1"/>
    <property type="molecule type" value="Genomic_DNA"/>
</dbReference>
<name>A0ACA9Y9A0_9ASCO</name>
<keyword evidence="2" id="KW-1185">Reference proteome</keyword>
<evidence type="ECO:0000313" key="2">
    <source>
        <dbReference type="Proteomes" id="UP001152531"/>
    </source>
</evidence>
<sequence length="486" mass="56171">MFKKQQKDKKLSISSPIASPISTEFPLKDLEPRTAEPFNQFKQINWKSSDSIPKTPDSDTFDRTSDTKFDNFSTVILMCKYEFVGESNHELSIKPNEYVKLLDRIGDGWLRVKQVNKDKIGLIPASYVKIAVNDLINPITSQWLNEITYNYNSEYTYSSPVDDLFDFEKTYPVKVSVSNVLENNEKFWYRIDIKLNNGDSVYISKFYQDFYNLHILLSLLNYPNLPKLPQPIKSLYRDRNYYENLLIRCNELNVYLNKLIKLSDYQKSQEFYTWIVNANKITNPEETTNEFINEKLFKNSINLIDLVKTKVTSSLPKVNTMVNSPSLQSIGSLISRYNDNDSEISTSGTIKSTNSSPSSPRDSISSRSSPKTPSQFDEIPPLGSPITPVYENFQINDNFVEGFVKIKVKLNNKENDIIVLKIKNTNLNSMIYLKKLVSHKIYKDYDLINHYKLTVSGKHFNDDELLHYIKSNSKVCLNLVRVRGSI</sequence>
<gene>
    <name evidence="1" type="ORF">CLIB1444_05S08680</name>
</gene>
<dbReference type="Proteomes" id="UP001152531">
    <property type="component" value="Unassembled WGS sequence"/>
</dbReference>
<accession>A0ACA9Y9A0</accession>
<comment type="caution">
    <text evidence="1">The sequence shown here is derived from an EMBL/GenBank/DDBJ whole genome shotgun (WGS) entry which is preliminary data.</text>
</comment>
<proteinExistence type="predicted"/>
<reference evidence="1" key="1">
    <citation type="submission" date="2022-06" db="EMBL/GenBank/DDBJ databases">
        <authorList>
            <person name="Legras J.-L."/>
            <person name="Devillers H."/>
            <person name="Grondin C."/>
        </authorList>
    </citation>
    <scope>NUCLEOTIDE SEQUENCE</scope>
    <source>
        <strain evidence="1">CLIB 1444</strain>
    </source>
</reference>
<organism evidence="1 2">
    <name type="scientific">[Candida] jaroonii</name>
    <dbReference type="NCBI Taxonomy" id="467808"/>
    <lineage>
        <taxon>Eukaryota</taxon>
        <taxon>Fungi</taxon>
        <taxon>Dikarya</taxon>
        <taxon>Ascomycota</taxon>
        <taxon>Saccharomycotina</taxon>
        <taxon>Pichiomycetes</taxon>
        <taxon>Debaryomycetaceae</taxon>
        <taxon>Yamadazyma</taxon>
    </lineage>
</organism>
<evidence type="ECO:0000313" key="1">
    <source>
        <dbReference type="EMBL" id="CAH6721329.1"/>
    </source>
</evidence>
<protein>
    <submittedName>
        <fullName evidence="1">Uncharacterized protein</fullName>
    </submittedName>
</protein>